<dbReference type="Pfam" id="PF12146">
    <property type="entry name" value="Hydrolase_4"/>
    <property type="match status" value="1"/>
</dbReference>
<keyword evidence="1" id="KW-0472">Membrane</keyword>
<keyword evidence="1" id="KW-0812">Transmembrane</keyword>
<dbReference type="SUPFAM" id="SSF53474">
    <property type="entry name" value="alpha/beta-Hydrolases"/>
    <property type="match status" value="1"/>
</dbReference>
<evidence type="ECO:0000313" key="3">
    <source>
        <dbReference type="EMBL" id="RNL90607.1"/>
    </source>
</evidence>
<dbReference type="PIRSF" id="PIRSF037442">
    <property type="entry name" value="UCP037442_abhydr"/>
    <property type="match status" value="1"/>
</dbReference>
<comment type="caution">
    <text evidence="3">The sequence shown here is derived from an EMBL/GenBank/DDBJ whole genome shotgun (WGS) entry which is preliminary data.</text>
</comment>
<keyword evidence="4" id="KW-1185">Reference proteome</keyword>
<gene>
    <name evidence="3" type="ORF">ED312_05375</name>
</gene>
<name>A0A3N0ES59_SINP1</name>
<dbReference type="InterPro" id="IPR029058">
    <property type="entry name" value="AB_hydrolase_fold"/>
</dbReference>
<dbReference type="InterPro" id="IPR017208">
    <property type="entry name" value="UCP037442_abhydr"/>
</dbReference>
<sequence>MKKNRGKIEEVQMDSRELATPAGYSITAKEFVCATRLKGVVVIVPATGVKQSYYFKFADFIRNNGYVVFTFDYGGIGASRKGPLRDFHTSATAWAKNDLEAVIRYAGKKYPEAKQVLIGHSIGGQLIGLAPSSVLASRIVLIAAQNGYWKFWKGAGRLRMLLNWYFLFPVITKIFGYFPGKKLGVMEDLPKGMVREWRKWCVTPDYLFGYYEEESLFFHKVRGKLIVYSVEDDRFAPEEAVNWLSRKYAGTGMVRRHLIPADFGLEKIGHFGIFKSKNKSHFWNLLLGDMEN</sequence>
<organism evidence="3 4">
    <name type="scientific">Sinomicrobium pectinilyticum</name>
    <dbReference type="NCBI Taxonomy" id="1084421"/>
    <lineage>
        <taxon>Bacteria</taxon>
        <taxon>Pseudomonadati</taxon>
        <taxon>Bacteroidota</taxon>
        <taxon>Flavobacteriia</taxon>
        <taxon>Flavobacteriales</taxon>
        <taxon>Flavobacteriaceae</taxon>
        <taxon>Sinomicrobium</taxon>
    </lineage>
</organism>
<reference evidence="3 4" key="1">
    <citation type="submission" date="2018-10" db="EMBL/GenBank/DDBJ databases">
        <title>Sinomicrobium pectinilyticum sp. nov., a pectinase-producing bacterium isolated from alkaline and saline soil, and emended description of the genus Sinomicrobium.</title>
        <authorList>
            <person name="Cheng B."/>
            <person name="Li C."/>
            <person name="Lai Q."/>
            <person name="Du M."/>
            <person name="Shao Z."/>
            <person name="Xu P."/>
            <person name="Yang C."/>
        </authorList>
    </citation>
    <scope>NUCLEOTIDE SEQUENCE [LARGE SCALE GENOMIC DNA]</scope>
    <source>
        <strain evidence="3 4">5DNS001</strain>
    </source>
</reference>
<evidence type="ECO:0000313" key="4">
    <source>
        <dbReference type="Proteomes" id="UP000267469"/>
    </source>
</evidence>
<dbReference type="AlphaFoldDB" id="A0A3N0ES59"/>
<feature type="transmembrane region" description="Helical" evidence="1">
    <location>
        <begin position="160"/>
        <end position="178"/>
    </location>
</feature>
<keyword evidence="1" id="KW-1133">Transmembrane helix</keyword>
<proteinExistence type="predicted"/>
<dbReference type="Proteomes" id="UP000267469">
    <property type="component" value="Unassembled WGS sequence"/>
</dbReference>
<dbReference type="EMBL" id="RJTM01000029">
    <property type="protein sequence ID" value="RNL90607.1"/>
    <property type="molecule type" value="Genomic_DNA"/>
</dbReference>
<accession>A0A3N0ES59</accession>
<dbReference type="OrthoDB" id="9785076at2"/>
<dbReference type="Gene3D" id="3.40.50.1820">
    <property type="entry name" value="alpha/beta hydrolase"/>
    <property type="match status" value="1"/>
</dbReference>
<evidence type="ECO:0000256" key="1">
    <source>
        <dbReference type="SAM" id="Phobius"/>
    </source>
</evidence>
<feature type="domain" description="Serine aminopeptidase S33" evidence="2">
    <location>
        <begin position="37"/>
        <end position="127"/>
    </location>
</feature>
<protein>
    <submittedName>
        <fullName evidence="3">Alpha/beta fold hydrolase</fullName>
    </submittedName>
</protein>
<dbReference type="GO" id="GO:0016787">
    <property type="term" value="F:hydrolase activity"/>
    <property type="evidence" value="ECO:0007669"/>
    <property type="project" value="UniProtKB-KW"/>
</dbReference>
<evidence type="ECO:0000259" key="2">
    <source>
        <dbReference type="Pfam" id="PF12146"/>
    </source>
</evidence>
<dbReference type="InterPro" id="IPR022742">
    <property type="entry name" value="Hydrolase_4"/>
</dbReference>
<keyword evidence="3" id="KW-0378">Hydrolase</keyword>
<dbReference type="RefSeq" id="WP_123214986.1">
    <property type="nucleotide sequence ID" value="NZ_RJTM01000029.1"/>
</dbReference>